<feature type="domain" description="Carrier" evidence="3">
    <location>
        <begin position="1"/>
        <end position="78"/>
    </location>
</feature>
<dbReference type="InterPro" id="IPR006162">
    <property type="entry name" value="Ppantetheine_attach_site"/>
</dbReference>
<keyword evidence="2" id="KW-0597">Phosphoprotein</keyword>
<evidence type="ECO:0000256" key="2">
    <source>
        <dbReference type="ARBA" id="ARBA00022553"/>
    </source>
</evidence>
<dbReference type="Pfam" id="PF00550">
    <property type="entry name" value="PP-binding"/>
    <property type="match status" value="1"/>
</dbReference>
<reference evidence="5" key="1">
    <citation type="journal article" date="2019" name="Int. J. Syst. Evol. Microbiol.">
        <title>The Global Catalogue of Microorganisms (GCM) 10K type strain sequencing project: providing services to taxonomists for standard genome sequencing and annotation.</title>
        <authorList>
            <consortium name="The Broad Institute Genomics Platform"/>
            <consortium name="The Broad Institute Genome Sequencing Center for Infectious Disease"/>
            <person name="Wu L."/>
            <person name="Ma J."/>
        </authorList>
    </citation>
    <scope>NUCLEOTIDE SEQUENCE [LARGE SCALE GENOMIC DNA]</scope>
    <source>
        <strain evidence="5">JCM 17316</strain>
    </source>
</reference>
<dbReference type="SMART" id="SM00823">
    <property type="entry name" value="PKS_PP"/>
    <property type="match status" value="1"/>
</dbReference>
<evidence type="ECO:0000259" key="3">
    <source>
        <dbReference type="PROSITE" id="PS50075"/>
    </source>
</evidence>
<sequence length="84" mass="8794">MATAITIDDLGRILREAAGIELGPGAADQPFADLGYDSLALLETGSRIEREYGVRLDDDTLTEVETPAALLDVVNRHLAAAGAA</sequence>
<dbReference type="PROSITE" id="PS50075">
    <property type="entry name" value="CARRIER"/>
    <property type="match status" value="1"/>
</dbReference>
<dbReference type="InterPro" id="IPR036736">
    <property type="entry name" value="ACP-like_sf"/>
</dbReference>
<keyword evidence="5" id="KW-1185">Reference proteome</keyword>
<dbReference type="Gene3D" id="1.10.1200.10">
    <property type="entry name" value="ACP-like"/>
    <property type="match status" value="1"/>
</dbReference>
<evidence type="ECO:0000256" key="1">
    <source>
        <dbReference type="ARBA" id="ARBA00022450"/>
    </source>
</evidence>
<dbReference type="RefSeq" id="WP_345019660.1">
    <property type="nucleotide sequence ID" value="NZ_BAABDO010000020.1"/>
</dbReference>
<name>A0ABP7YH73_9ACTN</name>
<dbReference type="EMBL" id="BAABDO010000020">
    <property type="protein sequence ID" value="GAA4136220.1"/>
    <property type="molecule type" value="Genomic_DNA"/>
</dbReference>
<evidence type="ECO:0000313" key="4">
    <source>
        <dbReference type="EMBL" id="GAA4136220.1"/>
    </source>
</evidence>
<keyword evidence="1" id="KW-0596">Phosphopantetheine</keyword>
<protein>
    <submittedName>
        <fullName evidence="4">Acyl carrier protein</fullName>
    </submittedName>
</protein>
<dbReference type="SUPFAM" id="SSF47336">
    <property type="entry name" value="ACP-like"/>
    <property type="match status" value="1"/>
</dbReference>
<gene>
    <name evidence="4" type="ORF">GCM10022416_19700</name>
</gene>
<dbReference type="InterPro" id="IPR009081">
    <property type="entry name" value="PP-bd_ACP"/>
</dbReference>
<organism evidence="4 5">
    <name type="scientific">Actinomadura keratinilytica</name>
    <dbReference type="NCBI Taxonomy" id="547461"/>
    <lineage>
        <taxon>Bacteria</taxon>
        <taxon>Bacillati</taxon>
        <taxon>Actinomycetota</taxon>
        <taxon>Actinomycetes</taxon>
        <taxon>Streptosporangiales</taxon>
        <taxon>Thermomonosporaceae</taxon>
        <taxon>Actinomadura</taxon>
    </lineage>
</organism>
<accession>A0ABP7YH73</accession>
<proteinExistence type="predicted"/>
<comment type="caution">
    <text evidence="4">The sequence shown here is derived from an EMBL/GenBank/DDBJ whole genome shotgun (WGS) entry which is preliminary data.</text>
</comment>
<evidence type="ECO:0000313" key="5">
    <source>
        <dbReference type="Proteomes" id="UP001500266"/>
    </source>
</evidence>
<dbReference type="PROSITE" id="PS00012">
    <property type="entry name" value="PHOSPHOPANTETHEINE"/>
    <property type="match status" value="1"/>
</dbReference>
<dbReference type="InterPro" id="IPR020806">
    <property type="entry name" value="PKS_PP-bd"/>
</dbReference>
<dbReference type="Proteomes" id="UP001500266">
    <property type="component" value="Unassembled WGS sequence"/>
</dbReference>